<protein>
    <submittedName>
        <fullName evidence="1">Uncharacterized protein</fullName>
    </submittedName>
</protein>
<accession>X0SXV2</accession>
<dbReference type="AlphaFoldDB" id="X0SXV2"/>
<evidence type="ECO:0000313" key="1">
    <source>
        <dbReference type="EMBL" id="GAF68640.1"/>
    </source>
</evidence>
<proteinExistence type="predicted"/>
<organism evidence="1">
    <name type="scientific">marine sediment metagenome</name>
    <dbReference type="NCBI Taxonomy" id="412755"/>
    <lineage>
        <taxon>unclassified sequences</taxon>
        <taxon>metagenomes</taxon>
        <taxon>ecological metagenomes</taxon>
    </lineage>
</organism>
<gene>
    <name evidence="1" type="ORF">S01H1_14823</name>
</gene>
<reference evidence="1" key="1">
    <citation type="journal article" date="2014" name="Front. Microbiol.">
        <title>High frequency of phylogenetically diverse reductive dehalogenase-homologous genes in deep subseafloor sedimentary metagenomes.</title>
        <authorList>
            <person name="Kawai M."/>
            <person name="Futagami T."/>
            <person name="Toyoda A."/>
            <person name="Takaki Y."/>
            <person name="Nishi S."/>
            <person name="Hori S."/>
            <person name="Arai W."/>
            <person name="Tsubouchi T."/>
            <person name="Morono Y."/>
            <person name="Uchiyama I."/>
            <person name="Ito T."/>
            <person name="Fujiyama A."/>
            <person name="Inagaki F."/>
            <person name="Takami H."/>
        </authorList>
    </citation>
    <scope>NUCLEOTIDE SEQUENCE</scope>
    <source>
        <strain evidence="1">Expedition CK06-06</strain>
    </source>
</reference>
<dbReference type="EMBL" id="BARS01007723">
    <property type="protein sequence ID" value="GAF68640.1"/>
    <property type="molecule type" value="Genomic_DNA"/>
</dbReference>
<sequence length="38" mass="4412">ENLSVYTLKRVKAVINERELSNQDTVSFRVTTTRRTGE</sequence>
<name>X0SXV2_9ZZZZ</name>
<feature type="non-terminal residue" evidence="1">
    <location>
        <position position="1"/>
    </location>
</feature>
<comment type="caution">
    <text evidence="1">The sequence shown here is derived from an EMBL/GenBank/DDBJ whole genome shotgun (WGS) entry which is preliminary data.</text>
</comment>